<evidence type="ECO:0000313" key="2">
    <source>
        <dbReference type="Proteomes" id="UP000786183"/>
    </source>
</evidence>
<accession>A0ABS7WTR3</accession>
<dbReference type="RefSeq" id="WP_224325608.1">
    <property type="nucleotide sequence ID" value="NZ_JACGBB010000053.1"/>
</dbReference>
<feature type="non-terminal residue" evidence="1">
    <location>
        <position position="180"/>
    </location>
</feature>
<proteinExistence type="predicted"/>
<dbReference type="InterPro" id="IPR010090">
    <property type="entry name" value="Phage_tape_meas"/>
</dbReference>
<name>A0ABS7WTR3_9BACT</name>
<dbReference type="EMBL" id="JACGBB010000053">
    <property type="protein sequence ID" value="MBZ7988180.1"/>
    <property type="molecule type" value="Genomic_DNA"/>
</dbReference>
<reference evidence="1 2" key="1">
    <citation type="submission" date="2020-07" db="EMBL/GenBank/DDBJ databases">
        <title>Transfer of Campylobacter canadensis to the novel genus Avispirillum gen. nov., that also includes two novel species recovered from migratory waterfowl: Avispirillum anseris sp. nov. and Avispirillum brantae sp. nov.</title>
        <authorList>
            <person name="Miller W.G."/>
            <person name="Chapman M.H."/>
            <person name="Yee E."/>
            <person name="Inglis G.D."/>
        </authorList>
    </citation>
    <scope>NUCLEOTIDE SEQUENCE [LARGE SCALE GENOMIC DNA]</scope>
    <source>
        <strain evidence="1 2">L283</strain>
    </source>
</reference>
<comment type="caution">
    <text evidence="1">The sequence shown here is derived from an EMBL/GenBank/DDBJ whole genome shotgun (WGS) entry which is preliminary data.</text>
</comment>
<protein>
    <submittedName>
        <fullName evidence="1">Phage tail tape measure protein</fullName>
    </submittedName>
</protein>
<keyword evidence="2" id="KW-1185">Reference proteome</keyword>
<sequence>MDLQFGLGLKLALGGFDKLKTQQERLEKLGKIAKLSTDKMDKLTKSINKLNRLDIKVGLAREKLQAFKNDLGKNIAKMGALAVPVKLAGDYESALADFNNAAKLDSSGLKEMNEYFLKLSNQVNISSTKLANLGQNIAKMGVPKDDLKDYLNTASKLQMALGFSTDETSQMLSTLNTHFL</sequence>
<dbReference type="NCBIfam" id="TIGR01760">
    <property type="entry name" value="tape_meas_TP901"/>
    <property type="match status" value="1"/>
</dbReference>
<evidence type="ECO:0000313" key="1">
    <source>
        <dbReference type="EMBL" id="MBZ7988180.1"/>
    </source>
</evidence>
<gene>
    <name evidence="1" type="ORF">AVCANL283_08775</name>
</gene>
<dbReference type="Proteomes" id="UP000786183">
    <property type="component" value="Unassembled WGS sequence"/>
</dbReference>
<organism evidence="1 2">
    <name type="scientific">Campylobacter canadensis</name>
    <dbReference type="NCBI Taxonomy" id="449520"/>
    <lineage>
        <taxon>Bacteria</taxon>
        <taxon>Pseudomonadati</taxon>
        <taxon>Campylobacterota</taxon>
        <taxon>Epsilonproteobacteria</taxon>
        <taxon>Campylobacterales</taxon>
        <taxon>Campylobacteraceae</taxon>
        <taxon>Campylobacter</taxon>
    </lineage>
</organism>